<proteinExistence type="predicted"/>
<dbReference type="RefSeq" id="WP_219498605.1">
    <property type="nucleotide sequence ID" value="NZ_JAHXDN010000001.1"/>
</dbReference>
<keyword evidence="2" id="KW-1185">Reference proteome</keyword>
<protein>
    <submittedName>
        <fullName evidence="1">Capsular biosynthesis protein</fullName>
    </submittedName>
</protein>
<dbReference type="EMBL" id="JAHXDN010000001">
    <property type="protein sequence ID" value="MBW4706702.1"/>
    <property type="molecule type" value="Genomic_DNA"/>
</dbReference>
<gene>
    <name evidence="1" type="ORF">KX928_02770</name>
</gene>
<reference evidence="1" key="1">
    <citation type="submission" date="2021-07" db="EMBL/GenBank/DDBJ databases">
        <title>Roseobacter insulae sp. nov., isolated from a tidal flat.</title>
        <authorList>
            <person name="Park S."/>
            <person name="Yoon J.-H."/>
        </authorList>
    </citation>
    <scope>NUCLEOTIDE SEQUENCE</scope>
    <source>
        <strain evidence="1">YSTF-M11</strain>
    </source>
</reference>
<dbReference type="GO" id="GO:0015774">
    <property type="term" value="P:polysaccharide transport"/>
    <property type="evidence" value="ECO:0007669"/>
    <property type="project" value="InterPro"/>
</dbReference>
<organism evidence="1 2">
    <name type="scientific">Roseobacter insulae</name>
    <dbReference type="NCBI Taxonomy" id="2859783"/>
    <lineage>
        <taxon>Bacteria</taxon>
        <taxon>Pseudomonadati</taxon>
        <taxon>Pseudomonadota</taxon>
        <taxon>Alphaproteobacteria</taxon>
        <taxon>Rhodobacterales</taxon>
        <taxon>Roseobacteraceae</taxon>
        <taxon>Roseobacter</taxon>
    </lineage>
</organism>
<dbReference type="Pfam" id="PF05159">
    <property type="entry name" value="Capsule_synth"/>
    <property type="match status" value="1"/>
</dbReference>
<dbReference type="GO" id="GO:0000271">
    <property type="term" value="P:polysaccharide biosynthetic process"/>
    <property type="evidence" value="ECO:0007669"/>
    <property type="project" value="InterPro"/>
</dbReference>
<accession>A0A9X1FSA2</accession>
<comment type="caution">
    <text evidence="1">The sequence shown here is derived from an EMBL/GenBank/DDBJ whole genome shotgun (WGS) entry which is preliminary data.</text>
</comment>
<dbReference type="AlphaFoldDB" id="A0A9X1FSA2"/>
<sequence>MTRVASVARRSGFEVAYLRHEDASSASHRRGEFSLTDLPAPVGRNGLIIRACHHAPFWQIDQAAEACDWDVSKADFDPQSVPRNDAMRFYHYWRERLFGDAPLRTSQDGFVFVPLQRQLTARAASARSTQLEMIASCLRAEPERTIVASLHPKETYSDAELTALNHLDTENDRLTVRIGAMKELLRTCDYVVTQNATVGFNGLFFGKPSILFAKTDFHHAALTASADELAAFRKVMKHRPEWARYVWWFWHNHAINAGRKDVDNRIADRLRRFDWPIK</sequence>
<evidence type="ECO:0000313" key="1">
    <source>
        <dbReference type="EMBL" id="MBW4706702.1"/>
    </source>
</evidence>
<dbReference type="Proteomes" id="UP001138661">
    <property type="component" value="Unassembled WGS sequence"/>
</dbReference>
<evidence type="ECO:0000313" key="2">
    <source>
        <dbReference type="Proteomes" id="UP001138661"/>
    </source>
</evidence>
<dbReference type="InterPro" id="IPR007833">
    <property type="entry name" value="Capsule_polysaccharide_synth"/>
</dbReference>
<name>A0A9X1FSA2_9RHOB</name>